<feature type="non-terminal residue" evidence="3">
    <location>
        <position position="1"/>
    </location>
</feature>
<dbReference type="Proteomes" id="UP000515159">
    <property type="component" value="Chromosome 9"/>
</dbReference>
<keyword evidence="2" id="KW-1185">Reference proteome</keyword>
<dbReference type="GO" id="GO:0005737">
    <property type="term" value="C:cytoplasm"/>
    <property type="evidence" value="ECO:0007669"/>
    <property type="project" value="TreeGrafter"/>
</dbReference>
<reference evidence="3" key="1">
    <citation type="submission" date="2025-08" db="UniProtKB">
        <authorList>
            <consortium name="RefSeq"/>
        </authorList>
    </citation>
    <scope>IDENTIFICATION</scope>
</reference>
<dbReference type="CTD" id="339855"/>
<dbReference type="Gene3D" id="3.10.620.30">
    <property type="match status" value="1"/>
</dbReference>
<dbReference type="GO" id="GO:0007528">
    <property type="term" value="P:neuromuscular junction development"/>
    <property type="evidence" value="ECO:0007669"/>
    <property type="project" value="TreeGrafter"/>
</dbReference>
<dbReference type="GeneID" id="117366429"/>
<dbReference type="InterPro" id="IPR052557">
    <property type="entry name" value="CAP/Cytokinesis_protein"/>
</dbReference>
<dbReference type="OrthoDB" id="6129702at2759"/>
<name>A0A6P8S6D9_GEOSA</name>
<dbReference type="RefSeq" id="XP_033813659.1">
    <property type="nucleotide sequence ID" value="XM_033957768.1"/>
</dbReference>
<evidence type="ECO:0000259" key="1">
    <source>
        <dbReference type="SMART" id="SM00460"/>
    </source>
</evidence>
<dbReference type="Pfam" id="PF01841">
    <property type="entry name" value="Transglut_core"/>
    <property type="match status" value="1"/>
</dbReference>
<dbReference type="GO" id="GO:0007517">
    <property type="term" value="P:muscle organ development"/>
    <property type="evidence" value="ECO:0007669"/>
    <property type="project" value="TreeGrafter"/>
</dbReference>
<dbReference type="KEGG" id="gsh:117366429"/>
<dbReference type="FunCoup" id="A0A6P8S6D9">
    <property type="interactions" value="239"/>
</dbReference>
<dbReference type="AlphaFoldDB" id="A0A6P8S6D9"/>
<dbReference type="InterPro" id="IPR002931">
    <property type="entry name" value="Transglutaminase-like"/>
</dbReference>
<dbReference type="SUPFAM" id="SSF54001">
    <property type="entry name" value="Cysteine proteinases"/>
    <property type="match status" value="1"/>
</dbReference>
<dbReference type="Pfam" id="PF23265">
    <property type="entry name" value="Ig-like_KY"/>
    <property type="match status" value="2"/>
</dbReference>
<dbReference type="InParanoid" id="A0A6P8S6D9"/>
<accession>A0A6P8S6D9</accession>
<protein>
    <submittedName>
        <fullName evidence="3">Kyphoscoliosis peptidase</fullName>
    </submittedName>
</protein>
<feature type="domain" description="Transglutaminase-like" evidence="1">
    <location>
        <begin position="157"/>
        <end position="225"/>
    </location>
</feature>
<evidence type="ECO:0000313" key="2">
    <source>
        <dbReference type="Proteomes" id="UP000515159"/>
    </source>
</evidence>
<dbReference type="SMART" id="SM00460">
    <property type="entry name" value="TGc"/>
    <property type="match status" value="1"/>
</dbReference>
<proteinExistence type="predicted"/>
<evidence type="ECO:0000313" key="3">
    <source>
        <dbReference type="RefSeq" id="XP_033813659.1"/>
    </source>
</evidence>
<sequence length="599" mass="67894">GQKENIIDEEKSAEQGVQVTFEIQPRNLTPQFLKKLSFGKGKSKICVAGLDNQGFDADQNDTIQQQKLDKGIYAYPWDRTNLKSLSVDLKKLEKLDGYASKVDVKSGIDDLVKVLLKEAHTDLEKVRAIWMWICHHIEYDIEGFINIAKALTNPIDVLQSRKSICDGYAGLFERMCSIAGVECVKLSGYCKGYGYKIGQKFSGAPDHSWNAVLLEGKWHLLDSTWGAGHCSDTHFTFNYTEYYFLTHPALFFESHFPEDKKWQLLKPTVSLKQFESNIFCKPEFYSAGLLSAHPETSIIKTAHGKATVSIEGHSPTLFLFNLNGTKNTGLMTLQKNGMKLEVYPPMTGNHTLEIFAKPYSSNDSYNLALSYFIQCNSVDRSFKFPKDFTNPLGPSWLTEEKGLLEPSHEEPIIHTEDGCCTISFTLLKDIRTMASLKSDDITMTEDIMRRHIFQAEWENRVEFKIHLPQAGTYVLSIYAKKKTDHGSYDYVCNYLLCCTNTSIKWPVFPLAYSSWAENYELVEPLAGVLPANSNVHFKLRAPGVEAMYVDDKRRFPLTLCDNGYWEGTCNTTGCQILGIFAKEKLTNTYSGLLEYKVKT</sequence>
<dbReference type="PANTHER" id="PTHR46333:SF3">
    <property type="entry name" value="KYPHOSCOLIOSIS PEPTIDASE"/>
    <property type="match status" value="1"/>
</dbReference>
<dbReference type="InterPro" id="IPR038765">
    <property type="entry name" value="Papain-like_cys_pep_sf"/>
</dbReference>
<dbReference type="PANTHER" id="PTHR46333">
    <property type="entry name" value="CYTOKINESIS PROTEIN 3"/>
    <property type="match status" value="1"/>
</dbReference>
<dbReference type="InterPro" id="IPR056564">
    <property type="entry name" value="Ig-like_KY"/>
</dbReference>
<organism evidence="2 3">
    <name type="scientific">Geotrypetes seraphini</name>
    <name type="common">Gaboon caecilian</name>
    <name type="synonym">Caecilia seraphini</name>
    <dbReference type="NCBI Taxonomy" id="260995"/>
    <lineage>
        <taxon>Eukaryota</taxon>
        <taxon>Metazoa</taxon>
        <taxon>Chordata</taxon>
        <taxon>Craniata</taxon>
        <taxon>Vertebrata</taxon>
        <taxon>Euteleostomi</taxon>
        <taxon>Amphibia</taxon>
        <taxon>Gymnophiona</taxon>
        <taxon>Geotrypetes</taxon>
    </lineage>
</organism>
<gene>
    <name evidence="3" type="primary">KY</name>
</gene>